<dbReference type="Proteomes" id="UP000050502">
    <property type="component" value="Unassembled WGS sequence"/>
</dbReference>
<proteinExistence type="predicted"/>
<reference evidence="3 4" key="1">
    <citation type="submission" date="2015-07" db="EMBL/GenBank/DDBJ databases">
        <title>Whole genome sequence of Ardenticatena maritima DSM 23922.</title>
        <authorList>
            <person name="Hemp J."/>
            <person name="Ward L.M."/>
            <person name="Pace L.A."/>
            <person name="Fischer W.W."/>
        </authorList>
    </citation>
    <scope>NUCLEOTIDE SEQUENCE [LARGE SCALE GENOMIC DNA]</scope>
    <source>
        <strain evidence="3 4">110S</strain>
    </source>
</reference>
<accession>A0A0P6Y1H6</accession>
<dbReference type="PANTHER" id="PTHR43845">
    <property type="entry name" value="BLR5969 PROTEIN"/>
    <property type="match status" value="1"/>
</dbReference>
<feature type="domain" description="AMP-dependent ligase C-terminal" evidence="2">
    <location>
        <begin position="315"/>
        <end position="389"/>
    </location>
</feature>
<dbReference type="InterPro" id="IPR028154">
    <property type="entry name" value="AMP-dep_Lig_C"/>
</dbReference>
<dbReference type="InterPro" id="IPR000873">
    <property type="entry name" value="AMP-dep_synth/lig_dom"/>
</dbReference>
<dbReference type="AlphaFoldDB" id="A0A0P6Y1H6"/>
<comment type="caution">
    <text evidence="3">The sequence shown here is derived from an EMBL/GenBank/DDBJ whole genome shotgun (WGS) entry which is preliminary data.</text>
</comment>
<dbReference type="Pfam" id="PF14535">
    <property type="entry name" value="AMP-binding_C_2"/>
    <property type="match status" value="1"/>
</dbReference>
<evidence type="ECO:0000313" key="3">
    <source>
        <dbReference type="EMBL" id="KPL89733.1"/>
    </source>
</evidence>
<evidence type="ECO:0008006" key="5">
    <source>
        <dbReference type="Google" id="ProtNLM"/>
    </source>
</evidence>
<name>A0A0P6Y1H6_9CHLR</name>
<dbReference type="EMBL" id="LGKN01000003">
    <property type="protein sequence ID" value="KPL89733.1"/>
    <property type="molecule type" value="Genomic_DNA"/>
</dbReference>
<dbReference type="PANTHER" id="PTHR43845:SF1">
    <property type="entry name" value="BLR5969 PROTEIN"/>
    <property type="match status" value="1"/>
</dbReference>
<dbReference type="SUPFAM" id="SSF56801">
    <property type="entry name" value="Acetyl-CoA synthetase-like"/>
    <property type="match status" value="1"/>
</dbReference>
<evidence type="ECO:0000259" key="1">
    <source>
        <dbReference type="Pfam" id="PF00501"/>
    </source>
</evidence>
<dbReference type="Gene3D" id="3.30.300.30">
    <property type="match status" value="1"/>
</dbReference>
<dbReference type="InterPro" id="IPR045851">
    <property type="entry name" value="AMP-bd_C_sf"/>
</dbReference>
<evidence type="ECO:0000259" key="2">
    <source>
        <dbReference type="Pfam" id="PF14535"/>
    </source>
</evidence>
<protein>
    <recommendedName>
        <fullName evidence="5">Phenylacetate--CoA ligase</fullName>
    </recommendedName>
</protein>
<evidence type="ECO:0000313" key="4">
    <source>
        <dbReference type="Proteomes" id="UP000050502"/>
    </source>
</evidence>
<dbReference type="PATRIC" id="fig|872965.6.peg.69"/>
<organism evidence="3 4">
    <name type="scientific">Ardenticatena maritima</name>
    <dbReference type="NCBI Taxonomy" id="872965"/>
    <lineage>
        <taxon>Bacteria</taxon>
        <taxon>Bacillati</taxon>
        <taxon>Chloroflexota</taxon>
        <taxon>Ardenticatenia</taxon>
        <taxon>Ardenticatenales</taxon>
        <taxon>Ardenticatenaceae</taxon>
        <taxon>Ardenticatena</taxon>
    </lineage>
</organism>
<sequence>MPPEQWSAYQDDLVRRTITYAAAHVPEVQQRLAAAGLRAEDIHGVADLAAIPLLDKDNLPALQAANPPFGGMLAVPVEQLKRIYMSPGPILDPEGDRPDYWRWAAAFWAAGFRRGDIVINTFAYHFTPAGAMFDSALRALGCVVVPTGPGNTEWQLDVLAQTQAVGYVGTPDFLKILLEKAAERGITTGLRRAYVSAAPLPPSLRAWLAEQGVATFQGYGTADVGAIGYECEAQDGWHIAPDIVVEIVDPESGQPLPAGEKGEVVVTRADTAYPLVRFATGDLSAFHTEPCTCGRTTPRLVGFLGRVGEAVKVRGMFVRPRQIARALEGFPVARFQAVISRAEHRDTLTVRVEPHPNATLDTDAIAATLRETLKLRADVVVVPHGTLHEESPLLVDERTWE</sequence>
<dbReference type="InterPro" id="IPR042099">
    <property type="entry name" value="ANL_N_sf"/>
</dbReference>
<dbReference type="Gene3D" id="3.40.50.12780">
    <property type="entry name" value="N-terminal domain of ligase-like"/>
    <property type="match status" value="1"/>
</dbReference>
<dbReference type="Pfam" id="PF00501">
    <property type="entry name" value="AMP-binding"/>
    <property type="match status" value="1"/>
</dbReference>
<gene>
    <name evidence="3" type="ORF">SE16_00655</name>
</gene>
<feature type="domain" description="AMP-dependent synthetase/ligase" evidence="1">
    <location>
        <begin position="112"/>
        <end position="268"/>
    </location>
</feature>